<protein>
    <submittedName>
        <fullName evidence="1">Uncharacterized protein</fullName>
    </submittedName>
</protein>
<gene>
    <name evidence="1" type="ORF">ACFO8Q_05180</name>
</gene>
<proteinExistence type="predicted"/>
<evidence type="ECO:0000313" key="1">
    <source>
        <dbReference type="EMBL" id="MFC4766766.1"/>
    </source>
</evidence>
<accession>A0ABV9PX06</accession>
<evidence type="ECO:0000313" key="2">
    <source>
        <dbReference type="Proteomes" id="UP001596002"/>
    </source>
</evidence>
<comment type="caution">
    <text evidence="1">The sequence shown here is derived from an EMBL/GenBank/DDBJ whole genome shotgun (WGS) entry which is preliminary data.</text>
</comment>
<name>A0ABV9PX06_9BACL</name>
<dbReference type="Proteomes" id="UP001596002">
    <property type="component" value="Unassembled WGS sequence"/>
</dbReference>
<keyword evidence="2" id="KW-1185">Reference proteome</keyword>
<reference evidence="2" key="1">
    <citation type="journal article" date="2019" name="Int. J. Syst. Evol. Microbiol.">
        <title>The Global Catalogue of Microorganisms (GCM) 10K type strain sequencing project: providing services to taxonomists for standard genome sequencing and annotation.</title>
        <authorList>
            <consortium name="The Broad Institute Genomics Platform"/>
            <consortium name="The Broad Institute Genome Sequencing Center for Infectious Disease"/>
            <person name="Wu L."/>
            <person name="Ma J."/>
        </authorList>
    </citation>
    <scope>NUCLEOTIDE SEQUENCE [LARGE SCALE GENOMIC DNA]</scope>
    <source>
        <strain evidence="2">WYCCWR 12678</strain>
    </source>
</reference>
<sequence length="66" mass="7602">MNLMILCISLSIIKMSSKIKTDINRDKLWQLVDGTAGYRPVSQISIDETWSALRFRESDKVNSKKK</sequence>
<organism evidence="1 2">
    <name type="scientific">Effusibacillus consociatus</name>
    <dbReference type="NCBI Taxonomy" id="1117041"/>
    <lineage>
        <taxon>Bacteria</taxon>
        <taxon>Bacillati</taxon>
        <taxon>Bacillota</taxon>
        <taxon>Bacilli</taxon>
        <taxon>Bacillales</taxon>
        <taxon>Alicyclobacillaceae</taxon>
        <taxon>Effusibacillus</taxon>
    </lineage>
</organism>
<dbReference type="RefSeq" id="WP_380024661.1">
    <property type="nucleotide sequence ID" value="NZ_JBHSHC010000029.1"/>
</dbReference>
<dbReference type="EMBL" id="JBHSHC010000029">
    <property type="protein sequence ID" value="MFC4766766.1"/>
    <property type="molecule type" value="Genomic_DNA"/>
</dbReference>